<feature type="compositionally biased region" description="Acidic residues" evidence="1">
    <location>
        <begin position="306"/>
        <end position="315"/>
    </location>
</feature>
<dbReference type="AlphaFoldDB" id="A0A1W0X4Y7"/>
<dbReference type="Proteomes" id="UP000192578">
    <property type="component" value="Unassembled WGS sequence"/>
</dbReference>
<feature type="compositionally biased region" description="Polar residues" evidence="1">
    <location>
        <begin position="32"/>
        <end position="41"/>
    </location>
</feature>
<feature type="compositionally biased region" description="Basic and acidic residues" evidence="1">
    <location>
        <begin position="1"/>
        <end position="19"/>
    </location>
</feature>
<feature type="compositionally biased region" description="Low complexity" evidence="1">
    <location>
        <begin position="284"/>
        <end position="305"/>
    </location>
</feature>
<feature type="region of interest" description="Disordered" evidence="1">
    <location>
        <begin position="1"/>
        <end position="102"/>
    </location>
</feature>
<name>A0A1W0X4Y7_HYPEX</name>
<reference evidence="3" key="1">
    <citation type="submission" date="2017-01" db="EMBL/GenBank/DDBJ databases">
        <title>Comparative genomics of anhydrobiosis in the tardigrade Hypsibius dujardini.</title>
        <authorList>
            <person name="Yoshida Y."/>
            <person name="Koutsovoulos G."/>
            <person name="Laetsch D."/>
            <person name="Stevens L."/>
            <person name="Kumar S."/>
            <person name="Horikawa D."/>
            <person name="Ishino K."/>
            <person name="Komine S."/>
            <person name="Tomita M."/>
            <person name="Blaxter M."/>
            <person name="Arakawa K."/>
        </authorList>
    </citation>
    <scope>NUCLEOTIDE SEQUENCE [LARGE SCALE GENOMIC DNA]</scope>
    <source>
        <strain evidence="3">Z151</strain>
    </source>
</reference>
<comment type="caution">
    <text evidence="2">The sequence shown here is derived from an EMBL/GenBank/DDBJ whole genome shotgun (WGS) entry which is preliminary data.</text>
</comment>
<proteinExistence type="predicted"/>
<gene>
    <name evidence="2" type="ORF">BV898_03605</name>
</gene>
<feature type="compositionally biased region" description="Low complexity" evidence="1">
    <location>
        <begin position="42"/>
        <end position="56"/>
    </location>
</feature>
<sequence>MNKSRAREAREAIRVDPLRFSRPHRSPYASLGLSSQPTMATSSSQPYYSHSFSQPQRAFAGSGGGLPSHHDSSFSFSQPQRICPGPGEAMEDGSFPASQPQRWDSFAAPPYAHCQVGPQLSQSPHPHYRRTERSVMTQQSRATAGMDFLSAVAENSHLDTNVHLEACGAGATDKNSDANVKALALVKVIIMGSEVVADAAAQLRALFPEVSALLAPVTDGVTRQGTLPAVTNADIALVESALAALEPSRAAADPETPVAAATDPETPVAAADLADKENPRKPSQHSSSSQSSRLSQRNSQSISEDSYYEDWDDDEPVKAPEAAPIPVASTHLQKTPKKKCPRSMDECGDDEV</sequence>
<evidence type="ECO:0000313" key="3">
    <source>
        <dbReference type="Proteomes" id="UP000192578"/>
    </source>
</evidence>
<keyword evidence="3" id="KW-1185">Reference proteome</keyword>
<dbReference type="EMBL" id="MTYJ01000017">
    <property type="protein sequence ID" value="OQV22434.1"/>
    <property type="molecule type" value="Genomic_DNA"/>
</dbReference>
<organism evidence="2 3">
    <name type="scientific">Hypsibius exemplaris</name>
    <name type="common">Freshwater tardigrade</name>
    <dbReference type="NCBI Taxonomy" id="2072580"/>
    <lineage>
        <taxon>Eukaryota</taxon>
        <taxon>Metazoa</taxon>
        <taxon>Ecdysozoa</taxon>
        <taxon>Tardigrada</taxon>
        <taxon>Eutardigrada</taxon>
        <taxon>Parachela</taxon>
        <taxon>Hypsibioidea</taxon>
        <taxon>Hypsibiidae</taxon>
        <taxon>Hypsibius</taxon>
    </lineage>
</organism>
<feature type="region of interest" description="Disordered" evidence="1">
    <location>
        <begin position="275"/>
        <end position="352"/>
    </location>
</feature>
<evidence type="ECO:0000256" key="1">
    <source>
        <dbReference type="SAM" id="MobiDB-lite"/>
    </source>
</evidence>
<protein>
    <submittedName>
        <fullName evidence="2">Uncharacterized protein</fullName>
    </submittedName>
</protein>
<accession>A0A1W0X4Y7</accession>
<evidence type="ECO:0000313" key="2">
    <source>
        <dbReference type="EMBL" id="OQV22434.1"/>
    </source>
</evidence>